<feature type="transmembrane region" description="Helical" evidence="1">
    <location>
        <begin position="121"/>
        <end position="142"/>
    </location>
</feature>
<feature type="chain" id="PRO_5022036042" evidence="2">
    <location>
        <begin position="22"/>
        <end position="153"/>
    </location>
</feature>
<keyword evidence="1" id="KW-0812">Transmembrane</keyword>
<evidence type="ECO:0000313" key="3">
    <source>
        <dbReference type="EMBL" id="TQM92167.1"/>
    </source>
</evidence>
<accession>A0A543KAT9</accession>
<keyword evidence="2" id="KW-0732">Signal</keyword>
<evidence type="ECO:0000313" key="4">
    <source>
        <dbReference type="Proteomes" id="UP000320582"/>
    </source>
</evidence>
<dbReference type="AlphaFoldDB" id="A0A543KAT9"/>
<keyword evidence="4" id="KW-1185">Reference proteome</keyword>
<dbReference type="Proteomes" id="UP000320582">
    <property type="component" value="Unassembled WGS sequence"/>
</dbReference>
<keyword evidence="1" id="KW-0472">Membrane</keyword>
<proteinExistence type="predicted"/>
<comment type="caution">
    <text evidence="3">The sequence shown here is derived from an EMBL/GenBank/DDBJ whole genome shotgun (WGS) entry which is preliminary data.</text>
</comment>
<feature type="signal peptide" evidence="2">
    <location>
        <begin position="1"/>
        <end position="21"/>
    </location>
</feature>
<keyword evidence="1" id="KW-1133">Transmembrane helix</keyword>
<name>A0A543KAT9_9RHOB</name>
<organism evidence="3 4">
    <name type="scientific">Roseinatronobacter monicus</name>
    <dbReference type="NCBI Taxonomy" id="393481"/>
    <lineage>
        <taxon>Bacteria</taxon>
        <taxon>Pseudomonadati</taxon>
        <taxon>Pseudomonadota</taxon>
        <taxon>Alphaproteobacteria</taxon>
        <taxon>Rhodobacterales</taxon>
        <taxon>Paracoccaceae</taxon>
        <taxon>Roseinatronobacter</taxon>
    </lineage>
</organism>
<protein>
    <submittedName>
        <fullName evidence="3">Nickel transport protein</fullName>
    </submittedName>
</protein>
<evidence type="ECO:0000256" key="1">
    <source>
        <dbReference type="SAM" id="Phobius"/>
    </source>
</evidence>
<reference evidence="3 4" key="1">
    <citation type="submission" date="2019-06" db="EMBL/GenBank/DDBJ databases">
        <title>Genomic Encyclopedia of Archaeal and Bacterial Type Strains, Phase II (KMG-II): from individual species to whole genera.</title>
        <authorList>
            <person name="Goeker M."/>
        </authorList>
    </citation>
    <scope>NUCLEOTIDE SEQUENCE [LARGE SCALE GENOMIC DNA]</scope>
    <source>
        <strain evidence="3 4">DSM 18423</strain>
    </source>
</reference>
<dbReference type="EMBL" id="VFPT01000001">
    <property type="protein sequence ID" value="TQM92167.1"/>
    <property type="molecule type" value="Genomic_DNA"/>
</dbReference>
<sequence>MRCNLALLFALVVGVIAPAHVAHSHAAVLDADAAQAIRLHARYDTGAPMAHAQIIIYAPDDSEQAWGLGVADRDGRYEFIPDAIAGRWLVQVRQAGHGVSAYVEIGEDAPVLITSSAPDTWVQRALMVALVAWGALGTALYARSRRGRSDASA</sequence>
<evidence type="ECO:0000256" key="2">
    <source>
        <dbReference type="SAM" id="SignalP"/>
    </source>
</evidence>
<gene>
    <name evidence="3" type="ORF">BD293_0756</name>
</gene>
<dbReference type="RefSeq" id="WP_246086201.1">
    <property type="nucleotide sequence ID" value="NZ_VFPT01000001.1"/>
</dbReference>